<evidence type="ECO:0000313" key="3">
    <source>
        <dbReference type="Proteomes" id="UP000244855"/>
    </source>
</evidence>
<dbReference type="OrthoDB" id="3799339at2759"/>
<sequence length="241" mass="29531">MDDDSYPSRFPRPAPRMDRDRRERKGDQKPDRDYRDFQRPRERGHEYPPGRAQQPSPTTPHRLRPLEPRPRPRRQPSFSSESDSPPPRRRRSEHRRDPRPRGREDWYNDRDDRALPRRRDRDAGGYISDDRHNRPRRYSEYADQDRRPKYRDDRYDDMFPEPRSRRYDDRNDKYDGRRRDRYDDDRRYRDPPRRGRSVGAKYDWQKEGLNLFRQYALPVIKAEGGKYIAKQLAGFTSKQGR</sequence>
<name>A0A2V1D872_9PLEO</name>
<dbReference type="EMBL" id="KZ805544">
    <property type="protein sequence ID" value="PVH94241.1"/>
    <property type="molecule type" value="Genomic_DNA"/>
</dbReference>
<keyword evidence="3" id="KW-1185">Reference proteome</keyword>
<protein>
    <submittedName>
        <fullName evidence="2">Uncharacterized protein</fullName>
    </submittedName>
</protein>
<evidence type="ECO:0000313" key="2">
    <source>
        <dbReference type="EMBL" id="PVH94241.1"/>
    </source>
</evidence>
<gene>
    <name evidence="2" type="ORF">DM02DRAFT_198360</name>
</gene>
<dbReference type="AlphaFoldDB" id="A0A2V1D872"/>
<feature type="compositionally biased region" description="Basic and acidic residues" evidence="1">
    <location>
        <begin position="15"/>
        <end position="48"/>
    </location>
</feature>
<feature type="compositionally biased region" description="Basic and acidic residues" evidence="1">
    <location>
        <begin position="94"/>
        <end position="193"/>
    </location>
</feature>
<feature type="region of interest" description="Disordered" evidence="1">
    <location>
        <begin position="1"/>
        <end position="199"/>
    </location>
</feature>
<reference evidence="2 3" key="1">
    <citation type="journal article" date="2018" name="Sci. Rep.">
        <title>Comparative genomics provides insights into the lifestyle and reveals functional heterogeneity of dark septate endophytic fungi.</title>
        <authorList>
            <person name="Knapp D.G."/>
            <person name="Nemeth J.B."/>
            <person name="Barry K."/>
            <person name="Hainaut M."/>
            <person name="Henrissat B."/>
            <person name="Johnson J."/>
            <person name="Kuo A."/>
            <person name="Lim J.H.P."/>
            <person name="Lipzen A."/>
            <person name="Nolan M."/>
            <person name="Ohm R.A."/>
            <person name="Tamas L."/>
            <person name="Grigoriev I.V."/>
            <person name="Spatafora J.W."/>
            <person name="Nagy L.G."/>
            <person name="Kovacs G.M."/>
        </authorList>
    </citation>
    <scope>NUCLEOTIDE SEQUENCE [LARGE SCALE GENOMIC DNA]</scope>
    <source>
        <strain evidence="2 3">DSE2036</strain>
    </source>
</reference>
<organism evidence="2 3">
    <name type="scientific">Periconia macrospinosa</name>
    <dbReference type="NCBI Taxonomy" id="97972"/>
    <lineage>
        <taxon>Eukaryota</taxon>
        <taxon>Fungi</taxon>
        <taxon>Dikarya</taxon>
        <taxon>Ascomycota</taxon>
        <taxon>Pezizomycotina</taxon>
        <taxon>Dothideomycetes</taxon>
        <taxon>Pleosporomycetidae</taxon>
        <taxon>Pleosporales</taxon>
        <taxon>Massarineae</taxon>
        <taxon>Periconiaceae</taxon>
        <taxon>Periconia</taxon>
    </lineage>
</organism>
<dbReference type="Proteomes" id="UP000244855">
    <property type="component" value="Unassembled WGS sequence"/>
</dbReference>
<proteinExistence type="predicted"/>
<accession>A0A2V1D872</accession>
<evidence type="ECO:0000256" key="1">
    <source>
        <dbReference type="SAM" id="MobiDB-lite"/>
    </source>
</evidence>